<dbReference type="Gene3D" id="3.90.550.10">
    <property type="entry name" value="Spore Coat Polysaccharide Biosynthesis Protein SpsA, Chain A"/>
    <property type="match status" value="1"/>
</dbReference>
<dbReference type="Proteomes" id="UP000266389">
    <property type="component" value="Unassembled WGS sequence"/>
</dbReference>
<dbReference type="InterPro" id="IPR011009">
    <property type="entry name" value="Kinase-like_dom_sf"/>
</dbReference>
<reference evidence="2 3" key="1">
    <citation type="journal article" date="2011" name="ISME J.">
        <title>Community ecology of hot spring cyanobacterial mats: predominant populations and their functional potential.</title>
        <authorList>
            <person name="Klatt C.G."/>
            <person name="Wood J.M."/>
            <person name="Rusch D.B."/>
            <person name="Bateson M.M."/>
            <person name="Hamamura N."/>
            <person name="Heidelberg J.F."/>
            <person name="Grossman A.R."/>
            <person name="Bhaya D."/>
            <person name="Cohan F.M."/>
            <person name="Kuhl M."/>
            <person name="Bryant D.A."/>
            <person name="Ward D.M."/>
        </authorList>
    </citation>
    <scope>NUCLEOTIDE SEQUENCE [LARGE SCALE GENOMIC DNA]</scope>
    <source>
        <strain evidence="2">OS</strain>
    </source>
</reference>
<organism evidence="2 3">
    <name type="scientific">Candidatus Thermochlorobacter aerophilus</name>
    <dbReference type="NCBI Taxonomy" id="1868324"/>
    <lineage>
        <taxon>Bacteria</taxon>
        <taxon>Pseudomonadati</taxon>
        <taxon>Chlorobiota</taxon>
        <taxon>Chlorobiia</taxon>
        <taxon>Chlorobiales</taxon>
        <taxon>Candidatus Thermochlorobacteriaceae</taxon>
        <taxon>Candidatus Thermochlorobacter</taxon>
    </lineage>
</organism>
<gene>
    <name evidence="2" type="ORF">D0433_13585</name>
</gene>
<dbReference type="Pfam" id="PF00483">
    <property type="entry name" value="NTP_transferase"/>
    <property type="match status" value="1"/>
</dbReference>
<dbReference type="InterPro" id="IPR005835">
    <property type="entry name" value="NTP_transferase_dom"/>
</dbReference>
<evidence type="ECO:0000259" key="1">
    <source>
        <dbReference type="Pfam" id="PF00483"/>
    </source>
</evidence>
<dbReference type="AlphaFoldDB" id="A0A395LWP1"/>
<comment type="caution">
    <text evidence="2">The sequence shown here is derived from an EMBL/GenBank/DDBJ whole genome shotgun (WGS) entry which is preliminary data.</text>
</comment>
<evidence type="ECO:0000313" key="3">
    <source>
        <dbReference type="Proteomes" id="UP000266389"/>
    </source>
</evidence>
<name>A0A395LWP1_9BACT</name>
<evidence type="ECO:0000313" key="2">
    <source>
        <dbReference type="EMBL" id="RFM23063.1"/>
    </source>
</evidence>
<accession>A0A395LWP1</accession>
<feature type="domain" description="Nucleotidyl transferase" evidence="1">
    <location>
        <begin position="19"/>
        <end position="229"/>
    </location>
</feature>
<proteinExistence type="predicted"/>
<protein>
    <recommendedName>
        <fullName evidence="1">Nucleotidyl transferase domain-containing protein</fullName>
    </recommendedName>
</protein>
<dbReference type="EMBL" id="PHFL01000071">
    <property type="protein sequence ID" value="RFM23063.1"/>
    <property type="molecule type" value="Genomic_DNA"/>
</dbReference>
<sequence length="556" mass="64756">MTISTIILCAGKVDISNLPIGTNISNATIPVNGKPVIAWILDDLIRKGFRENIHIVVRAEDKKLQMLLLCVYAKKAGVKYIPLVEPSNILVSLWAGLSSLSDEGAVQIILGDTLIRDDFECKQDMVYVGEVDDSKRWCLALMDEHGWLTELIDKKENQYLSRQALAGYYFFADTPLLKSAVKQSLESGEKELSAAIRLYMKEKPIQTRRAKEWYDFGHIDNLLNAKRNLMRPRYFNQLEINPVLNTIKKNSENTEKLRDELDWYLQIPDELKALTPRILHYETQGNQVEITQEYYGYPTLSEIYVYSDLHPENWMIILRHLIRIHQQFCKYKAVMPSDVLVDMYITKTEKRLVTLMQSAYWHDLLNRKEIIYNGRAYQNFGLLRPFIETVVEEMKQDFLPCIIHGDFCFSNILYDFANQIVRLIDPRGSFGVKGIYGDPRYDMAKLRHSVAGMYDFIVSDLFDVRESEDGFQGEIFNMQNLNPVIENFDQKLVESGYNLQHIKFIEGLLFISMLPLHQDYPKRQLMMFLTGIVRLNEVKEFYTLQQESQLRKPFTV</sequence>
<dbReference type="SUPFAM" id="SSF56112">
    <property type="entry name" value="Protein kinase-like (PK-like)"/>
    <property type="match status" value="1"/>
</dbReference>
<dbReference type="SUPFAM" id="SSF53448">
    <property type="entry name" value="Nucleotide-diphospho-sugar transferases"/>
    <property type="match status" value="1"/>
</dbReference>
<dbReference type="Gene3D" id="3.90.1200.10">
    <property type="match status" value="1"/>
</dbReference>
<dbReference type="InterPro" id="IPR029044">
    <property type="entry name" value="Nucleotide-diphossugar_trans"/>
</dbReference>